<protein>
    <submittedName>
        <fullName evidence="1">Uncharacterized protein</fullName>
    </submittedName>
</protein>
<accession>A0ABW2N5N6</accession>
<dbReference type="Proteomes" id="UP001596524">
    <property type="component" value="Unassembled WGS sequence"/>
</dbReference>
<evidence type="ECO:0000313" key="1">
    <source>
        <dbReference type="EMBL" id="MFC7361315.1"/>
    </source>
</evidence>
<reference evidence="2" key="1">
    <citation type="journal article" date="2019" name="Int. J. Syst. Evol. Microbiol.">
        <title>The Global Catalogue of Microorganisms (GCM) 10K type strain sequencing project: providing services to taxonomists for standard genome sequencing and annotation.</title>
        <authorList>
            <consortium name="The Broad Institute Genomics Platform"/>
            <consortium name="The Broad Institute Genome Sequencing Center for Infectious Disease"/>
            <person name="Wu L."/>
            <person name="Ma J."/>
        </authorList>
    </citation>
    <scope>NUCLEOTIDE SEQUENCE [LARGE SCALE GENOMIC DNA]</scope>
    <source>
        <strain evidence="2">FCH27</strain>
    </source>
</reference>
<dbReference type="RefSeq" id="WP_255888178.1">
    <property type="nucleotide sequence ID" value="NZ_JAFMZM010000001.1"/>
</dbReference>
<sequence length="62" mass="6699">MTVNERLFTSGLVEQFDAATDAGDRHRAIELLQQVAMSESSATTTVDAVLANAPKYGYPRPS</sequence>
<name>A0ABW2N5N6_9ACTN</name>
<organism evidence="1 2">
    <name type="scientific">Nocardioides astragali</name>
    <dbReference type="NCBI Taxonomy" id="1776736"/>
    <lineage>
        <taxon>Bacteria</taxon>
        <taxon>Bacillati</taxon>
        <taxon>Actinomycetota</taxon>
        <taxon>Actinomycetes</taxon>
        <taxon>Propionibacteriales</taxon>
        <taxon>Nocardioidaceae</taxon>
        <taxon>Nocardioides</taxon>
    </lineage>
</organism>
<evidence type="ECO:0000313" key="2">
    <source>
        <dbReference type="Proteomes" id="UP001596524"/>
    </source>
</evidence>
<comment type="caution">
    <text evidence="1">The sequence shown here is derived from an EMBL/GenBank/DDBJ whole genome shotgun (WGS) entry which is preliminary data.</text>
</comment>
<gene>
    <name evidence="1" type="ORF">ACFQO6_13635</name>
</gene>
<keyword evidence="2" id="KW-1185">Reference proteome</keyword>
<proteinExistence type="predicted"/>
<dbReference type="EMBL" id="JBHTCH010000014">
    <property type="protein sequence ID" value="MFC7361315.1"/>
    <property type="molecule type" value="Genomic_DNA"/>
</dbReference>